<feature type="domain" description="4'-phosphopantetheinyl transferase N-terminal" evidence="4">
    <location>
        <begin position="37"/>
        <end position="101"/>
    </location>
</feature>
<evidence type="ECO:0000259" key="3">
    <source>
        <dbReference type="Pfam" id="PF01648"/>
    </source>
</evidence>
<dbReference type="Proteomes" id="UP001500124">
    <property type="component" value="Unassembled WGS sequence"/>
</dbReference>
<comment type="caution">
    <text evidence="5">The sequence shown here is derived from an EMBL/GenBank/DDBJ whole genome shotgun (WGS) entry which is preliminary data.</text>
</comment>
<dbReference type="InterPro" id="IPR037143">
    <property type="entry name" value="4-PPantetheinyl_Trfase_dom_sf"/>
</dbReference>
<reference evidence="6" key="1">
    <citation type="journal article" date="2019" name="Int. J. Syst. Evol. Microbiol.">
        <title>The Global Catalogue of Microorganisms (GCM) 10K type strain sequencing project: providing services to taxonomists for standard genome sequencing and annotation.</title>
        <authorList>
            <consortium name="The Broad Institute Genomics Platform"/>
            <consortium name="The Broad Institute Genome Sequencing Center for Infectious Disease"/>
            <person name="Wu L."/>
            <person name="Ma J."/>
        </authorList>
    </citation>
    <scope>NUCLEOTIDE SEQUENCE [LARGE SCALE GENOMIC DNA]</scope>
    <source>
        <strain evidence="6">JCM 18410</strain>
    </source>
</reference>
<feature type="region of interest" description="Disordered" evidence="2">
    <location>
        <begin position="21"/>
        <end position="42"/>
    </location>
</feature>
<evidence type="ECO:0000256" key="1">
    <source>
        <dbReference type="ARBA" id="ARBA00022679"/>
    </source>
</evidence>
<dbReference type="Gene3D" id="3.90.470.20">
    <property type="entry name" value="4'-phosphopantetheinyl transferase domain"/>
    <property type="match status" value="1"/>
</dbReference>
<name>A0ABP9LL30_9ACTN</name>
<gene>
    <name evidence="5" type="ORF">GCM10023336_70050</name>
</gene>
<evidence type="ECO:0008006" key="7">
    <source>
        <dbReference type="Google" id="ProtNLM"/>
    </source>
</evidence>
<feature type="domain" description="4'-phosphopantetheinyl transferase" evidence="3">
    <location>
        <begin position="106"/>
        <end position="165"/>
    </location>
</feature>
<dbReference type="EMBL" id="BAABKC010000128">
    <property type="protein sequence ID" value="GAA5078409.1"/>
    <property type="molecule type" value="Genomic_DNA"/>
</dbReference>
<evidence type="ECO:0000313" key="5">
    <source>
        <dbReference type="EMBL" id="GAA5078409.1"/>
    </source>
</evidence>
<sequence length="205" mass="22516">MTLVKVDPMVFIRVLPRPEREEPDETVLSREERARGAGMPPHRWREFAHGRSLLRHLVAELTEVDPRRVPIRLDARGAPYIPDGDLGVSLSHSGRHTAVAVRLTGPVGIDVQEPPPVLNERLVRRCCGAQAADLLALGQPDAATAFARVWAVQEAVAKALRLGLAGAPWRIPVRLDQPRGVWHDISWRSLPQVEPVALAVATGPL</sequence>
<accession>A0ABP9LL30</accession>
<dbReference type="SUPFAM" id="SSF56214">
    <property type="entry name" value="4'-phosphopantetheinyl transferase"/>
    <property type="match status" value="2"/>
</dbReference>
<dbReference type="Pfam" id="PF01648">
    <property type="entry name" value="ACPS"/>
    <property type="match status" value="1"/>
</dbReference>
<evidence type="ECO:0000256" key="2">
    <source>
        <dbReference type="SAM" id="MobiDB-lite"/>
    </source>
</evidence>
<organism evidence="5 6">
    <name type="scientific">Streptomyces similanensis</name>
    <dbReference type="NCBI Taxonomy" id="1274988"/>
    <lineage>
        <taxon>Bacteria</taxon>
        <taxon>Bacillati</taxon>
        <taxon>Actinomycetota</taxon>
        <taxon>Actinomycetes</taxon>
        <taxon>Kitasatosporales</taxon>
        <taxon>Streptomycetaceae</taxon>
        <taxon>Streptomyces</taxon>
    </lineage>
</organism>
<protein>
    <recommendedName>
        <fullName evidence="7">4'-phosphopantetheinyl transferase superfamily protein</fullName>
    </recommendedName>
</protein>
<keyword evidence="1" id="KW-0808">Transferase</keyword>
<evidence type="ECO:0000313" key="6">
    <source>
        <dbReference type="Proteomes" id="UP001500124"/>
    </source>
</evidence>
<dbReference type="InterPro" id="IPR041354">
    <property type="entry name" value="4PPT_N"/>
</dbReference>
<evidence type="ECO:0000259" key="4">
    <source>
        <dbReference type="Pfam" id="PF17837"/>
    </source>
</evidence>
<proteinExistence type="predicted"/>
<dbReference type="InterPro" id="IPR008278">
    <property type="entry name" value="4-PPantetheinyl_Trfase_dom"/>
</dbReference>
<keyword evidence="6" id="KW-1185">Reference proteome</keyword>
<dbReference type="RefSeq" id="WP_345672060.1">
    <property type="nucleotide sequence ID" value="NZ_BAABKC010000128.1"/>
</dbReference>
<dbReference type="Pfam" id="PF17837">
    <property type="entry name" value="4PPT_N"/>
    <property type="match status" value="1"/>
</dbReference>